<reference evidence="4 5" key="1">
    <citation type="submission" date="2024-09" db="EMBL/GenBank/DDBJ databases">
        <authorList>
            <person name="Sun Q."/>
            <person name="Mori K."/>
        </authorList>
    </citation>
    <scope>NUCLEOTIDE SEQUENCE [LARGE SCALE GENOMIC DNA]</scope>
    <source>
        <strain evidence="4 5">CCM 7468</strain>
    </source>
</reference>
<evidence type="ECO:0000313" key="4">
    <source>
        <dbReference type="EMBL" id="MFC0385367.1"/>
    </source>
</evidence>
<organism evidence="4 5">
    <name type="scientific">Muricoccus vinaceus</name>
    <dbReference type="NCBI Taxonomy" id="424704"/>
    <lineage>
        <taxon>Bacteria</taxon>
        <taxon>Pseudomonadati</taxon>
        <taxon>Pseudomonadota</taxon>
        <taxon>Alphaproteobacteria</taxon>
        <taxon>Acetobacterales</taxon>
        <taxon>Roseomonadaceae</taxon>
        <taxon>Muricoccus</taxon>
    </lineage>
</organism>
<dbReference type="SUPFAM" id="SSF52172">
    <property type="entry name" value="CheY-like"/>
    <property type="match status" value="1"/>
</dbReference>
<feature type="region of interest" description="Disordered" evidence="2">
    <location>
        <begin position="137"/>
        <end position="157"/>
    </location>
</feature>
<dbReference type="Proteomes" id="UP001589789">
    <property type="component" value="Unassembled WGS sequence"/>
</dbReference>
<evidence type="ECO:0000256" key="2">
    <source>
        <dbReference type="SAM" id="MobiDB-lite"/>
    </source>
</evidence>
<keyword evidence="5" id="KW-1185">Reference proteome</keyword>
<accession>A0ABV6IP91</accession>
<dbReference type="Gene3D" id="3.40.50.2300">
    <property type="match status" value="1"/>
</dbReference>
<dbReference type="InterPro" id="IPR001789">
    <property type="entry name" value="Sig_transdc_resp-reg_receiver"/>
</dbReference>
<sequence>MRITVARPENQLSGAQSLEGQRVLVVEDEFFIADDLAQALRQQGAEVIGPIARLGAAMAALSAPGTIDFAVLDVNLDGDPAFPIGDALRARDVPFVFATGYEREFIPPRFRDVPYWEKPFDAGGLARAVCGLSRRAGPAHPPSRGLPGEAFPNGPAF</sequence>
<evidence type="ECO:0000256" key="1">
    <source>
        <dbReference type="PROSITE-ProRule" id="PRU00169"/>
    </source>
</evidence>
<proteinExistence type="predicted"/>
<dbReference type="InterPro" id="IPR011006">
    <property type="entry name" value="CheY-like_superfamily"/>
</dbReference>
<evidence type="ECO:0000313" key="5">
    <source>
        <dbReference type="Proteomes" id="UP001589789"/>
    </source>
</evidence>
<feature type="modified residue" description="4-aspartylphosphate" evidence="1">
    <location>
        <position position="73"/>
    </location>
</feature>
<protein>
    <submittedName>
        <fullName evidence="4">Response regulator</fullName>
    </submittedName>
</protein>
<name>A0ABV6IP91_9PROT</name>
<dbReference type="RefSeq" id="WP_377049515.1">
    <property type="nucleotide sequence ID" value="NZ_JBHLVZ010000005.1"/>
</dbReference>
<feature type="domain" description="Response regulatory" evidence="3">
    <location>
        <begin position="22"/>
        <end position="133"/>
    </location>
</feature>
<dbReference type="EMBL" id="JBHLVZ010000005">
    <property type="protein sequence ID" value="MFC0385367.1"/>
    <property type="molecule type" value="Genomic_DNA"/>
</dbReference>
<keyword evidence="1" id="KW-0597">Phosphoprotein</keyword>
<dbReference type="PROSITE" id="PS50110">
    <property type="entry name" value="RESPONSE_REGULATORY"/>
    <property type="match status" value="1"/>
</dbReference>
<evidence type="ECO:0000259" key="3">
    <source>
        <dbReference type="PROSITE" id="PS50110"/>
    </source>
</evidence>
<comment type="caution">
    <text evidence="4">The sequence shown here is derived from an EMBL/GenBank/DDBJ whole genome shotgun (WGS) entry which is preliminary data.</text>
</comment>
<gene>
    <name evidence="4" type="ORF">ACFFIC_07335</name>
</gene>